<keyword evidence="2" id="KW-1133">Transmembrane helix</keyword>
<feature type="transmembrane region" description="Helical" evidence="2">
    <location>
        <begin position="37"/>
        <end position="58"/>
    </location>
</feature>
<proteinExistence type="predicted"/>
<dbReference type="Proteomes" id="UP000195412">
    <property type="component" value="Chromosome I"/>
</dbReference>
<dbReference type="RefSeq" id="WP_087742545.1">
    <property type="nucleotide sequence ID" value="NZ_JBPWQU010000109.1"/>
</dbReference>
<feature type="region of interest" description="Disordered" evidence="1">
    <location>
        <begin position="324"/>
        <end position="385"/>
    </location>
</feature>
<dbReference type="KEGG" id="lzy:LZ3411_2180"/>
<keyword evidence="2" id="KW-0812">Transmembrane</keyword>
<feature type="compositionally biased region" description="Low complexity" evidence="1">
    <location>
        <begin position="361"/>
        <end position="379"/>
    </location>
</feature>
<gene>
    <name evidence="3" type="ORF">LZ3411_2180</name>
</gene>
<feature type="transmembrane region" description="Helical" evidence="2">
    <location>
        <begin position="6"/>
        <end position="25"/>
    </location>
</feature>
<evidence type="ECO:0000313" key="3">
    <source>
        <dbReference type="EMBL" id="SMS15230.1"/>
    </source>
</evidence>
<evidence type="ECO:0000313" key="4">
    <source>
        <dbReference type="Proteomes" id="UP000195412"/>
    </source>
</evidence>
<evidence type="ECO:0000256" key="2">
    <source>
        <dbReference type="SAM" id="Phobius"/>
    </source>
</evidence>
<feature type="compositionally biased region" description="Low complexity" evidence="1">
    <location>
        <begin position="336"/>
        <end position="353"/>
    </location>
</feature>
<name>A0A1Y6JZK7_9LACO</name>
<organism evidence="3 4">
    <name type="scientific">Levilactobacillus zymae</name>
    <dbReference type="NCBI Taxonomy" id="267363"/>
    <lineage>
        <taxon>Bacteria</taxon>
        <taxon>Bacillati</taxon>
        <taxon>Bacillota</taxon>
        <taxon>Bacilli</taxon>
        <taxon>Lactobacillales</taxon>
        <taxon>Lactobacillaceae</taxon>
        <taxon>Levilactobacillus</taxon>
    </lineage>
</organism>
<sequence length="435" mass="46119">MATFITFLGVLSLLIAIGLGGLWTVKKIGHRRTNHQGRNALIALVVAFIFIGMGGGGASTTRTASDKANLDNSSSDSTATTTKFSSAKSSSAKPVKQSAAKPKTAAKEQATTSRNSQVLTKLVSYTKAESAGPTQNYYWKLGKAHTTGFKNLKAGDYHFASDSQGRAGSARAVLTYGEYADSRGSRQGDPLEPGGWPTSNPKVAISYVFTGRTYHGYLYNRSHSIGDSLLGAKSYTSANNFTTGTRPQNVGADQNGGMRYAEETAEDYWKANPNTSHTIQYQTTPLYYHSETIPRGSIVDIHSSDGQLNTAIAVINSAEGIKIDYNTGSNNAKPITTAPRRSSHTTSASAGTHDGNGTGNSGASHQTSTTTHSTAQSGTKSGQWTTAPAGQVYVSESNKYYSQVKNPGNYTLKSESQAQADGATRATRGNQYARP</sequence>
<dbReference type="Gene3D" id="3.40.570.10">
    <property type="entry name" value="Extracellular Endonuclease, subunit A"/>
    <property type="match status" value="1"/>
</dbReference>
<feature type="compositionally biased region" description="Low complexity" evidence="1">
    <location>
        <begin position="73"/>
        <end position="101"/>
    </location>
</feature>
<evidence type="ECO:0000256" key="1">
    <source>
        <dbReference type="SAM" id="MobiDB-lite"/>
    </source>
</evidence>
<accession>A0A1Y6JZK7</accession>
<dbReference type="EMBL" id="LT854705">
    <property type="protein sequence ID" value="SMS15230.1"/>
    <property type="molecule type" value="Genomic_DNA"/>
</dbReference>
<reference evidence="4" key="1">
    <citation type="submission" date="2017-05" db="EMBL/GenBank/DDBJ databases">
        <authorList>
            <person name="Papadimitriou K."/>
        </authorList>
    </citation>
    <scope>NUCLEOTIDE SEQUENCE [LARGE SCALE GENOMIC DNA]</scope>
    <source>
        <strain evidence="4">ACA-DC 3411</strain>
    </source>
</reference>
<feature type="region of interest" description="Disordered" evidence="1">
    <location>
        <begin position="404"/>
        <end position="435"/>
    </location>
</feature>
<dbReference type="AlphaFoldDB" id="A0A1Y6JZK7"/>
<feature type="compositionally biased region" description="Polar residues" evidence="1">
    <location>
        <begin position="404"/>
        <end position="419"/>
    </location>
</feature>
<feature type="region of interest" description="Disordered" evidence="1">
    <location>
        <begin position="61"/>
        <end position="113"/>
    </location>
</feature>
<keyword evidence="2" id="KW-0472">Membrane</keyword>
<protein>
    <submittedName>
        <fullName evidence="3">Streptodornase B Mitogenic factor 1</fullName>
    </submittedName>
</protein>
<dbReference type="InterPro" id="IPR044929">
    <property type="entry name" value="DNA/RNA_non-sp_Endonuclease_sf"/>
</dbReference>